<keyword evidence="6 8" id="KW-1133">Transmembrane helix</keyword>
<reference evidence="9 10" key="1">
    <citation type="submission" date="2024-03" db="EMBL/GenBank/DDBJ databases">
        <title>Human intestinal bacterial collection.</title>
        <authorList>
            <person name="Pauvert C."/>
            <person name="Hitch T.C.A."/>
            <person name="Clavel T."/>
        </authorList>
    </citation>
    <scope>NUCLEOTIDE SEQUENCE [LARGE SCALE GENOMIC DNA]</scope>
    <source>
        <strain evidence="9 10">CLA-SR-H024</strain>
    </source>
</reference>
<dbReference type="EMBL" id="JBBMFN010000002">
    <property type="protein sequence ID" value="MEQ2464483.1"/>
    <property type="molecule type" value="Genomic_DNA"/>
</dbReference>
<feature type="transmembrane region" description="Helical" evidence="8">
    <location>
        <begin position="269"/>
        <end position="290"/>
    </location>
</feature>
<feature type="transmembrane region" description="Helical" evidence="8">
    <location>
        <begin position="143"/>
        <end position="161"/>
    </location>
</feature>
<feature type="transmembrane region" description="Helical" evidence="8">
    <location>
        <begin position="77"/>
        <end position="95"/>
    </location>
</feature>
<evidence type="ECO:0000256" key="7">
    <source>
        <dbReference type="ARBA" id="ARBA00023136"/>
    </source>
</evidence>
<evidence type="ECO:0000256" key="8">
    <source>
        <dbReference type="SAM" id="Phobius"/>
    </source>
</evidence>
<keyword evidence="3" id="KW-0813">Transport</keyword>
<comment type="caution">
    <text evidence="9">The sequence shown here is derived from an EMBL/GenBank/DDBJ whole genome shotgun (WGS) entry which is preliminary data.</text>
</comment>
<sequence>MLKENLSLSQLFAIIIGFNLGTTLVVVLGITAKEDAWITVLLSTFTGLIIASFFLNINELVPSKNLFEIIEFGFNRFIAIPITLVYSLYFFYLAARTIRDFGELTSTFILPLTPIEIITLSLMLIIGYILYLGIEILGRTTEIFTPYSALFLFLLIIFLFASQNISITKIQPVLARGLLPVIDAMFPIEVSRPYGELIVMTCVFPHISNLKMRKKSVIYSVAVSGILLTIATLIITSSLGITTASRATFPLLSTTRLISIADFFERIDALAVFIIMLGIVIKSSIFIYGGLKGLEYIFKFPYRYFVVPSVCIISMFSIFISLDINDHIKEASLVVPYLLYLPLQFAFPCFLLFVLLLKKFIHKGNSPLHDKTYKNP</sequence>
<dbReference type="Pfam" id="PF03845">
    <property type="entry name" value="Spore_permease"/>
    <property type="match status" value="1"/>
</dbReference>
<keyword evidence="4" id="KW-0309">Germination</keyword>
<protein>
    <submittedName>
        <fullName evidence="9">GerAB/ArcD/ProY family transporter</fullName>
    </submittedName>
</protein>
<organism evidence="9 10">
    <name type="scientific">Niallia hominis</name>
    <dbReference type="NCBI Taxonomy" id="3133173"/>
    <lineage>
        <taxon>Bacteria</taxon>
        <taxon>Bacillati</taxon>
        <taxon>Bacillota</taxon>
        <taxon>Bacilli</taxon>
        <taxon>Bacillales</taxon>
        <taxon>Bacillaceae</taxon>
        <taxon>Niallia</taxon>
    </lineage>
</organism>
<keyword evidence="10" id="KW-1185">Reference proteome</keyword>
<accession>A0ABV1EVS7</accession>
<comment type="subcellular location">
    <subcellularLocation>
        <location evidence="1">Membrane</location>
        <topology evidence="1">Multi-pass membrane protein</topology>
    </subcellularLocation>
</comment>
<evidence type="ECO:0000256" key="5">
    <source>
        <dbReference type="ARBA" id="ARBA00022692"/>
    </source>
</evidence>
<dbReference type="InterPro" id="IPR004761">
    <property type="entry name" value="Spore_GerAB"/>
</dbReference>
<feature type="transmembrane region" description="Helical" evidence="8">
    <location>
        <begin position="107"/>
        <end position="131"/>
    </location>
</feature>
<feature type="transmembrane region" description="Helical" evidence="8">
    <location>
        <begin position="37"/>
        <end position="57"/>
    </location>
</feature>
<dbReference type="PANTHER" id="PTHR34975:SF2">
    <property type="entry name" value="SPORE GERMINATION PROTEIN A2"/>
    <property type="match status" value="1"/>
</dbReference>
<evidence type="ECO:0000313" key="9">
    <source>
        <dbReference type="EMBL" id="MEQ2464483.1"/>
    </source>
</evidence>
<evidence type="ECO:0000256" key="1">
    <source>
        <dbReference type="ARBA" id="ARBA00004141"/>
    </source>
</evidence>
<dbReference type="Proteomes" id="UP001465426">
    <property type="component" value="Unassembled WGS sequence"/>
</dbReference>
<feature type="transmembrane region" description="Helical" evidence="8">
    <location>
        <begin position="302"/>
        <end position="322"/>
    </location>
</feature>
<evidence type="ECO:0000256" key="2">
    <source>
        <dbReference type="ARBA" id="ARBA00007998"/>
    </source>
</evidence>
<comment type="similarity">
    <text evidence="2">Belongs to the amino acid-polyamine-organocation (APC) superfamily. Spore germination protein (SGP) (TC 2.A.3.9) family.</text>
</comment>
<proteinExistence type="inferred from homology"/>
<evidence type="ECO:0000256" key="6">
    <source>
        <dbReference type="ARBA" id="ARBA00022989"/>
    </source>
</evidence>
<evidence type="ECO:0000313" key="10">
    <source>
        <dbReference type="Proteomes" id="UP001465426"/>
    </source>
</evidence>
<feature type="transmembrane region" description="Helical" evidence="8">
    <location>
        <begin position="12"/>
        <end position="30"/>
    </location>
</feature>
<evidence type="ECO:0000256" key="3">
    <source>
        <dbReference type="ARBA" id="ARBA00022448"/>
    </source>
</evidence>
<gene>
    <name evidence="9" type="ORF">WMO63_02215</name>
</gene>
<dbReference type="NCBIfam" id="TIGR00912">
    <property type="entry name" value="2A0309"/>
    <property type="match status" value="1"/>
</dbReference>
<feature type="transmembrane region" description="Helical" evidence="8">
    <location>
        <begin position="334"/>
        <end position="357"/>
    </location>
</feature>
<evidence type="ECO:0000256" key="4">
    <source>
        <dbReference type="ARBA" id="ARBA00022544"/>
    </source>
</evidence>
<keyword evidence="7 8" id="KW-0472">Membrane</keyword>
<dbReference type="RefSeq" id="WP_031540720.1">
    <property type="nucleotide sequence ID" value="NZ_JBBMFN010000002.1"/>
</dbReference>
<dbReference type="PANTHER" id="PTHR34975">
    <property type="entry name" value="SPORE GERMINATION PROTEIN A2"/>
    <property type="match status" value="1"/>
</dbReference>
<feature type="transmembrane region" description="Helical" evidence="8">
    <location>
        <begin position="217"/>
        <end position="241"/>
    </location>
</feature>
<keyword evidence="5 8" id="KW-0812">Transmembrane</keyword>
<name>A0ABV1EVS7_9BACI</name>